<organism evidence="1 2">
    <name type="scientific">Flemingia macrophylla</name>
    <dbReference type="NCBI Taxonomy" id="520843"/>
    <lineage>
        <taxon>Eukaryota</taxon>
        <taxon>Viridiplantae</taxon>
        <taxon>Streptophyta</taxon>
        <taxon>Embryophyta</taxon>
        <taxon>Tracheophyta</taxon>
        <taxon>Spermatophyta</taxon>
        <taxon>Magnoliopsida</taxon>
        <taxon>eudicotyledons</taxon>
        <taxon>Gunneridae</taxon>
        <taxon>Pentapetalae</taxon>
        <taxon>rosids</taxon>
        <taxon>fabids</taxon>
        <taxon>Fabales</taxon>
        <taxon>Fabaceae</taxon>
        <taxon>Papilionoideae</taxon>
        <taxon>50 kb inversion clade</taxon>
        <taxon>NPAAA clade</taxon>
        <taxon>indigoferoid/millettioid clade</taxon>
        <taxon>Phaseoleae</taxon>
        <taxon>Flemingia</taxon>
    </lineage>
</organism>
<name>A0ABD1L264_9FABA</name>
<proteinExistence type="predicted"/>
<comment type="caution">
    <text evidence="1">The sequence shown here is derived from an EMBL/GenBank/DDBJ whole genome shotgun (WGS) entry which is preliminary data.</text>
</comment>
<reference evidence="1 2" key="1">
    <citation type="submission" date="2024-08" db="EMBL/GenBank/DDBJ databases">
        <title>Insights into the chromosomal genome structure of Flemingia macrophylla.</title>
        <authorList>
            <person name="Ding Y."/>
            <person name="Zhao Y."/>
            <person name="Bi W."/>
            <person name="Wu M."/>
            <person name="Zhao G."/>
            <person name="Gong Y."/>
            <person name="Li W."/>
            <person name="Zhang P."/>
        </authorList>
    </citation>
    <scope>NUCLEOTIDE SEQUENCE [LARGE SCALE GENOMIC DNA]</scope>
    <source>
        <strain evidence="1">DYQJB</strain>
        <tissue evidence="1">Leaf</tissue>
    </source>
</reference>
<keyword evidence="2" id="KW-1185">Reference proteome</keyword>
<dbReference type="EMBL" id="JBGMDY010000011">
    <property type="protein sequence ID" value="KAL2317581.1"/>
    <property type="molecule type" value="Genomic_DNA"/>
</dbReference>
<protein>
    <submittedName>
        <fullName evidence="1">Uncharacterized protein</fullName>
    </submittedName>
</protein>
<accession>A0ABD1L264</accession>
<dbReference type="AlphaFoldDB" id="A0ABD1L264"/>
<gene>
    <name evidence="1" type="ORF">Fmac_031457</name>
</gene>
<sequence>MAEWLKRPTHNWRIRRFNSYWMHANGTLPPIKIVKLFWVLHACRKARLRCIMIKVKESDLESQMEVEKGAAVIRRGVAFAPREKTLLGGFLLTKLVELMSS</sequence>
<evidence type="ECO:0000313" key="2">
    <source>
        <dbReference type="Proteomes" id="UP001603857"/>
    </source>
</evidence>
<dbReference type="Proteomes" id="UP001603857">
    <property type="component" value="Unassembled WGS sequence"/>
</dbReference>
<evidence type="ECO:0000313" key="1">
    <source>
        <dbReference type="EMBL" id="KAL2317581.1"/>
    </source>
</evidence>